<sequence>MAIIAVALPDDFFAFENYQTKEDDDKKNIKRSHGGFGHGIPRRENKMSIVRTRYLDSLLLTNG</sequence>
<proteinExistence type="predicted"/>
<keyword evidence="2" id="KW-1185">Reference proteome</keyword>
<gene>
    <name evidence="1" type="ORF">RUM44_004298</name>
</gene>
<dbReference type="EMBL" id="JAWJWF010000004">
    <property type="protein sequence ID" value="KAK6633691.1"/>
    <property type="molecule type" value="Genomic_DNA"/>
</dbReference>
<organism evidence="1 2">
    <name type="scientific">Polyplax serrata</name>
    <name type="common">Common mouse louse</name>
    <dbReference type="NCBI Taxonomy" id="468196"/>
    <lineage>
        <taxon>Eukaryota</taxon>
        <taxon>Metazoa</taxon>
        <taxon>Ecdysozoa</taxon>
        <taxon>Arthropoda</taxon>
        <taxon>Hexapoda</taxon>
        <taxon>Insecta</taxon>
        <taxon>Pterygota</taxon>
        <taxon>Neoptera</taxon>
        <taxon>Paraneoptera</taxon>
        <taxon>Psocodea</taxon>
        <taxon>Troctomorpha</taxon>
        <taxon>Phthiraptera</taxon>
        <taxon>Anoplura</taxon>
        <taxon>Polyplacidae</taxon>
        <taxon>Polyplax</taxon>
    </lineage>
</organism>
<protein>
    <submittedName>
        <fullName evidence="1">Uncharacterized protein</fullName>
    </submittedName>
</protein>
<evidence type="ECO:0000313" key="1">
    <source>
        <dbReference type="EMBL" id="KAK6633691.1"/>
    </source>
</evidence>
<evidence type="ECO:0000313" key="2">
    <source>
        <dbReference type="Proteomes" id="UP001359485"/>
    </source>
</evidence>
<comment type="caution">
    <text evidence="1">The sequence shown here is derived from an EMBL/GenBank/DDBJ whole genome shotgun (WGS) entry which is preliminary data.</text>
</comment>
<dbReference type="Proteomes" id="UP001359485">
    <property type="component" value="Unassembled WGS sequence"/>
</dbReference>
<name>A0ABR1B341_POLSC</name>
<reference evidence="1 2" key="1">
    <citation type="submission" date="2023-09" db="EMBL/GenBank/DDBJ databases">
        <title>Genomes of two closely related lineages of the louse Polyplax serrata with different host specificities.</title>
        <authorList>
            <person name="Martinu J."/>
            <person name="Tarabai H."/>
            <person name="Stefka J."/>
            <person name="Hypsa V."/>
        </authorList>
    </citation>
    <scope>NUCLEOTIDE SEQUENCE [LARGE SCALE GENOMIC DNA]</scope>
    <source>
        <strain evidence="1">98ZLc_SE</strain>
    </source>
</reference>
<accession>A0ABR1B341</accession>